<reference evidence="1" key="1">
    <citation type="submission" date="2020-05" db="EMBL/GenBank/DDBJ databases">
        <authorList>
            <person name="Chiriac C."/>
            <person name="Salcher M."/>
            <person name="Ghai R."/>
            <person name="Kavagutti S V."/>
        </authorList>
    </citation>
    <scope>NUCLEOTIDE SEQUENCE</scope>
</reference>
<dbReference type="InterPro" id="IPR001130">
    <property type="entry name" value="TatD-like"/>
</dbReference>
<evidence type="ECO:0000313" key="1">
    <source>
        <dbReference type="EMBL" id="CAB4612711.1"/>
    </source>
</evidence>
<organism evidence="1">
    <name type="scientific">freshwater metagenome</name>
    <dbReference type="NCBI Taxonomy" id="449393"/>
    <lineage>
        <taxon>unclassified sequences</taxon>
        <taxon>metagenomes</taxon>
        <taxon>ecological metagenomes</taxon>
    </lineage>
</organism>
<dbReference type="AlphaFoldDB" id="A0A6J6HG72"/>
<dbReference type="Pfam" id="PF01026">
    <property type="entry name" value="TatD_DNase"/>
    <property type="match status" value="1"/>
</dbReference>
<name>A0A6J6HG72_9ZZZZ</name>
<dbReference type="GO" id="GO:0016788">
    <property type="term" value="F:hydrolase activity, acting on ester bonds"/>
    <property type="evidence" value="ECO:0007669"/>
    <property type="project" value="InterPro"/>
</dbReference>
<dbReference type="Gene3D" id="3.20.20.140">
    <property type="entry name" value="Metal-dependent hydrolases"/>
    <property type="match status" value="1"/>
</dbReference>
<proteinExistence type="predicted"/>
<dbReference type="PANTHER" id="PTHR46124:SF2">
    <property type="entry name" value="D-AMINOACYL-TRNA DEACYLASE"/>
    <property type="match status" value="1"/>
</dbReference>
<protein>
    <submittedName>
        <fullName evidence="1">Unannotated protein</fullName>
    </submittedName>
</protein>
<gene>
    <name evidence="1" type="ORF">UFOPK1826_01371</name>
</gene>
<dbReference type="PANTHER" id="PTHR46124">
    <property type="entry name" value="D-AMINOACYL-TRNA DEACYLASE"/>
    <property type="match status" value="1"/>
</dbReference>
<sequence length="60" mass="6269">MLVETDSPFLAPVPHRGVSNQPAYLVDVGACLAQVRNVSINEIANQTTSNALIAFAGLCA</sequence>
<dbReference type="InterPro" id="IPR032466">
    <property type="entry name" value="Metal_Hydrolase"/>
</dbReference>
<dbReference type="GO" id="GO:0005829">
    <property type="term" value="C:cytosol"/>
    <property type="evidence" value="ECO:0007669"/>
    <property type="project" value="TreeGrafter"/>
</dbReference>
<dbReference type="EMBL" id="CAEZUN010000217">
    <property type="protein sequence ID" value="CAB4612711.1"/>
    <property type="molecule type" value="Genomic_DNA"/>
</dbReference>
<accession>A0A6J6HG72</accession>
<dbReference type="SUPFAM" id="SSF51556">
    <property type="entry name" value="Metallo-dependent hydrolases"/>
    <property type="match status" value="1"/>
</dbReference>